<feature type="chain" id="PRO_5046666834" evidence="1">
    <location>
        <begin position="19"/>
        <end position="507"/>
    </location>
</feature>
<sequence>MLLMLAAVAVSSASATVAASSRPPMNPAVPRKAPSNFEEAIDRADQAVRAKDWPGVYQALRPLLNTDELAAQTGERRHAILLMFATAALVTNHADEALAQIKIASTMPQAEGHTWFIRMYAAAVLDDGAEALASLARLADLSPDEARALPHDMVLGIHELVSRMDKPSEALAQFDGILFRLGWQSDSALSEPDFLWTEYAGILLDRGDVAGARTVVARVSSPEQIIEMRADRRFDPVVRRGDPAFDPRRAALAQLAKLTQAAKASPDKLEPLLGQVGEMRRLGQFDAAQALIEAAIARVKAKGDKAYADFEDQSNWLYDIQARLLMDAGRVDEALAIQARGAQVQENGDDNTSQVLNLGDQYVSLGRPKEALAAIAKVGGMSGYGQMVRLYVEGCAQAQLGNTAKVQANIAEMRKLWPVNADALQDLLVCSGDLDGAAQVLIRRLADPQERTDTLADLQDFHDRGFTPPFAKVMGERLETILARPDVQAAIAEVGRIETYDLWPRDT</sequence>
<name>A0ABU0IYM7_9CAUL</name>
<proteinExistence type="predicted"/>
<dbReference type="EMBL" id="JAUSVS010000009">
    <property type="protein sequence ID" value="MDQ0466067.1"/>
    <property type="molecule type" value="Genomic_DNA"/>
</dbReference>
<dbReference type="Proteomes" id="UP001228905">
    <property type="component" value="Unassembled WGS sequence"/>
</dbReference>
<organism evidence="2 3">
    <name type="scientific">Caulobacter ginsengisoli</name>
    <dbReference type="NCBI Taxonomy" id="400775"/>
    <lineage>
        <taxon>Bacteria</taxon>
        <taxon>Pseudomonadati</taxon>
        <taxon>Pseudomonadota</taxon>
        <taxon>Alphaproteobacteria</taxon>
        <taxon>Caulobacterales</taxon>
        <taxon>Caulobacteraceae</taxon>
        <taxon>Caulobacter</taxon>
    </lineage>
</organism>
<evidence type="ECO:0000256" key="1">
    <source>
        <dbReference type="SAM" id="SignalP"/>
    </source>
</evidence>
<evidence type="ECO:0000313" key="3">
    <source>
        <dbReference type="Proteomes" id="UP001228905"/>
    </source>
</evidence>
<feature type="signal peptide" evidence="1">
    <location>
        <begin position="1"/>
        <end position="18"/>
    </location>
</feature>
<keyword evidence="1" id="KW-0732">Signal</keyword>
<dbReference type="Gene3D" id="1.25.40.10">
    <property type="entry name" value="Tetratricopeptide repeat domain"/>
    <property type="match status" value="1"/>
</dbReference>
<keyword evidence="3" id="KW-1185">Reference proteome</keyword>
<comment type="caution">
    <text evidence="2">The sequence shown here is derived from an EMBL/GenBank/DDBJ whole genome shotgun (WGS) entry which is preliminary data.</text>
</comment>
<dbReference type="SUPFAM" id="SSF48452">
    <property type="entry name" value="TPR-like"/>
    <property type="match status" value="2"/>
</dbReference>
<evidence type="ECO:0000313" key="2">
    <source>
        <dbReference type="EMBL" id="MDQ0466067.1"/>
    </source>
</evidence>
<protein>
    <submittedName>
        <fullName evidence="2">Tetratricopeptide (TPR) repeat protein</fullName>
    </submittedName>
</protein>
<gene>
    <name evidence="2" type="ORF">QO010_003860</name>
</gene>
<reference evidence="2 3" key="1">
    <citation type="submission" date="2023-07" db="EMBL/GenBank/DDBJ databases">
        <title>Genomic Encyclopedia of Type Strains, Phase IV (KMG-IV): sequencing the most valuable type-strain genomes for metagenomic binning, comparative biology and taxonomic classification.</title>
        <authorList>
            <person name="Goeker M."/>
        </authorList>
    </citation>
    <scope>NUCLEOTIDE SEQUENCE [LARGE SCALE GENOMIC DNA]</scope>
    <source>
        <strain evidence="2 3">DSM 18695</strain>
    </source>
</reference>
<accession>A0ABU0IYM7</accession>
<dbReference type="InterPro" id="IPR011990">
    <property type="entry name" value="TPR-like_helical_dom_sf"/>
</dbReference>